<proteinExistence type="predicted"/>
<dbReference type="Proteomes" id="UP001055811">
    <property type="component" value="Linkage Group LG07"/>
</dbReference>
<evidence type="ECO:0000313" key="2">
    <source>
        <dbReference type="Proteomes" id="UP001055811"/>
    </source>
</evidence>
<sequence>MEFWVETDREFVCSQQGISKIENNLRTILDSKMDLISKMDLKIGESPSSQIRFEDGSENPSRSQGKQIDFLLSDF</sequence>
<accession>A0ACB9AMV1</accession>
<protein>
    <submittedName>
        <fullName evidence="1">Uncharacterized protein</fullName>
    </submittedName>
</protein>
<name>A0ACB9AMV1_CICIN</name>
<keyword evidence="2" id="KW-1185">Reference proteome</keyword>
<gene>
    <name evidence="1" type="ORF">L2E82_40764</name>
</gene>
<evidence type="ECO:0000313" key="1">
    <source>
        <dbReference type="EMBL" id="KAI3710964.1"/>
    </source>
</evidence>
<organism evidence="1 2">
    <name type="scientific">Cichorium intybus</name>
    <name type="common">Chicory</name>
    <dbReference type="NCBI Taxonomy" id="13427"/>
    <lineage>
        <taxon>Eukaryota</taxon>
        <taxon>Viridiplantae</taxon>
        <taxon>Streptophyta</taxon>
        <taxon>Embryophyta</taxon>
        <taxon>Tracheophyta</taxon>
        <taxon>Spermatophyta</taxon>
        <taxon>Magnoliopsida</taxon>
        <taxon>eudicotyledons</taxon>
        <taxon>Gunneridae</taxon>
        <taxon>Pentapetalae</taxon>
        <taxon>asterids</taxon>
        <taxon>campanulids</taxon>
        <taxon>Asterales</taxon>
        <taxon>Asteraceae</taxon>
        <taxon>Cichorioideae</taxon>
        <taxon>Cichorieae</taxon>
        <taxon>Cichoriinae</taxon>
        <taxon>Cichorium</taxon>
    </lineage>
</organism>
<comment type="caution">
    <text evidence="1">The sequence shown here is derived from an EMBL/GenBank/DDBJ whole genome shotgun (WGS) entry which is preliminary data.</text>
</comment>
<dbReference type="EMBL" id="CM042015">
    <property type="protein sequence ID" value="KAI3710964.1"/>
    <property type="molecule type" value="Genomic_DNA"/>
</dbReference>
<reference evidence="2" key="1">
    <citation type="journal article" date="2022" name="Mol. Ecol. Resour.">
        <title>The genomes of chicory, endive, great burdock and yacon provide insights into Asteraceae palaeo-polyploidization history and plant inulin production.</title>
        <authorList>
            <person name="Fan W."/>
            <person name="Wang S."/>
            <person name="Wang H."/>
            <person name="Wang A."/>
            <person name="Jiang F."/>
            <person name="Liu H."/>
            <person name="Zhao H."/>
            <person name="Xu D."/>
            <person name="Zhang Y."/>
        </authorList>
    </citation>
    <scope>NUCLEOTIDE SEQUENCE [LARGE SCALE GENOMIC DNA]</scope>
    <source>
        <strain evidence="2">cv. Punajuju</strain>
    </source>
</reference>
<reference evidence="1 2" key="2">
    <citation type="journal article" date="2022" name="Mol. Ecol. Resour.">
        <title>The genomes of chicory, endive, great burdock and yacon provide insights into Asteraceae paleo-polyploidization history and plant inulin production.</title>
        <authorList>
            <person name="Fan W."/>
            <person name="Wang S."/>
            <person name="Wang H."/>
            <person name="Wang A."/>
            <person name="Jiang F."/>
            <person name="Liu H."/>
            <person name="Zhao H."/>
            <person name="Xu D."/>
            <person name="Zhang Y."/>
        </authorList>
    </citation>
    <scope>NUCLEOTIDE SEQUENCE [LARGE SCALE GENOMIC DNA]</scope>
    <source>
        <strain evidence="2">cv. Punajuju</strain>
        <tissue evidence="1">Leaves</tissue>
    </source>
</reference>